<proteinExistence type="predicted"/>
<dbReference type="Proteomes" id="UP001592528">
    <property type="component" value="Unassembled WGS sequence"/>
</dbReference>
<evidence type="ECO:0000256" key="1">
    <source>
        <dbReference type="SAM" id="MobiDB-lite"/>
    </source>
</evidence>
<gene>
    <name evidence="3" type="ORF">ACEZDJ_40150</name>
</gene>
<dbReference type="SUPFAM" id="SSF53098">
    <property type="entry name" value="Ribonuclease H-like"/>
    <property type="match status" value="1"/>
</dbReference>
<dbReference type="InterPro" id="IPR001584">
    <property type="entry name" value="Integrase_cat-core"/>
</dbReference>
<dbReference type="InterPro" id="IPR012337">
    <property type="entry name" value="RNaseH-like_sf"/>
</dbReference>
<dbReference type="Pfam" id="PF00665">
    <property type="entry name" value="rve"/>
    <property type="match status" value="1"/>
</dbReference>
<keyword evidence="4" id="KW-1185">Reference proteome</keyword>
<evidence type="ECO:0000313" key="4">
    <source>
        <dbReference type="Proteomes" id="UP001592528"/>
    </source>
</evidence>
<protein>
    <submittedName>
        <fullName evidence="3">DDE-type integrase/transposase/recombinase</fullName>
    </submittedName>
</protein>
<feature type="region of interest" description="Disordered" evidence="1">
    <location>
        <begin position="228"/>
        <end position="257"/>
    </location>
</feature>
<feature type="domain" description="Integrase catalytic" evidence="2">
    <location>
        <begin position="1"/>
        <end position="159"/>
    </location>
</feature>
<name>A0ABV6V1E7_9ACTN</name>
<dbReference type="InterPro" id="IPR036397">
    <property type="entry name" value="RNaseH_sf"/>
</dbReference>
<dbReference type="InterPro" id="IPR015378">
    <property type="entry name" value="Transposase-like_Mu_C"/>
</dbReference>
<dbReference type="PANTHER" id="PTHR35004">
    <property type="entry name" value="TRANSPOSASE RV3428C-RELATED"/>
    <property type="match status" value="1"/>
</dbReference>
<organism evidence="3 4">
    <name type="scientific">Streptacidiphilus cavernicola</name>
    <dbReference type="NCBI Taxonomy" id="3342716"/>
    <lineage>
        <taxon>Bacteria</taxon>
        <taxon>Bacillati</taxon>
        <taxon>Actinomycetota</taxon>
        <taxon>Actinomycetes</taxon>
        <taxon>Kitasatosporales</taxon>
        <taxon>Streptomycetaceae</taxon>
        <taxon>Streptacidiphilus</taxon>
    </lineage>
</organism>
<comment type="caution">
    <text evidence="3">The sequence shown here is derived from an EMBL/GenBank/DDBJ whole genome shotgun (WGS) entry which is preliminary data.</text>
</comment>
<dbReference type="PANTHER" id="PTHR35004:SF6">
    <property type="entry name" value="TRANSPOSASE"/>
    <property type="match status" value="1"/>
</dbReference>
<dbReference type="RefSeq" id="WP_232242877.1">
    <property type="nucleotide sequence ID" value="NZ_JBHEZZ010000048.1"/>
</dbReference>
<accession>A0ABV6V1E7</accession>
<evidence type="ECO:0000313" key="3">
    <source>
        <dbReference type="EMBL" id="MFC1407507.1"/>
    </source>
</evidence>
<reference evidence="3 4" key="1">
    <citation type="submission" date="2024-09" db="EMBL/GenBank/DDBJ databases">
        <authorList>
            <person name="Lee S.D."/>
        </authorList>
    </citation>
    <scope>NUCLEOTIDE SEQUENCE [LARGE SCALE GENOMIC DNA]</scope>
    <source>
        <strain evidence="3 4">N1-5</strain>
    </source>
</reference>
<dbReference type="PROSITE" id="PS50994">
    <property type="entry name" value="INTEGRASE"/>
    <property type="match status" value="1"/>
</dbReference>
<sequence>MDRDALHGPRIGGRKTYLFAFIDDHSRAIVGHRFGFAEDTVRLAAALRPALSARGVPEPIYVDNGSAFVDTWLLRACASLAIRLTHSKPGRPQGRGKIERFFRTVRDQFLVELDDERVGRIEHLTELNRLFTAWVETVYHRTVHSETGQPPIERWLGSIPRPLPLPSPADLREAFLWSEFRTVTKTATVSLHGNSYEVDPMLTGTRVELVFDPFDLTRIEVRAAGRAAGSAVPHRLGRHTHPKATPEIPAPPAPQTGIDYLKVLDQTHNANTAQGINYSSLMDDGRGQE</sequence>
<dbReference type="EMBL" id="JBHEZZ010000048">
    <property type="protein sequence ID" value="MFC1407507.1"/>
    <property type="molecule type" value="Genomic_DNA"/>
</dbReference>
<dbReference type="Pfam" id="PF09299">
    <property type="entry name" value="Mu-transpos_C"/>
    <property type="match status" value="1"/>
</dbReference>
<evidence type="ECO:0000259" key="2">
    <source>
        <dbReference type="PROSITE" id="PS50994"/>
    </source>
</evidence>
<dbReference type="Gene3D" id="3.30.420.10">
    <property type="entry name" value="Ribonuclease H-like superfamily/Ribonuclease H"/>
    <property type="match status" value="1"/>
</dbReference>